<dbReference type="EC" id="7.6.2.9" evidence="9"/>
<dbReference type="AlphaFoldDB" id="A0A1M4T2X5"/>
<dbReference type="EMBL" id="FQUL01000004">
    <property type="protein sequence ID" value="SHE38647.1"/>
    <property type="molecule type" value="Genomic_DNA"/>
</dbReference>
<evidence type="ECO:0000256" key="2">
    <source>
        <dbReference type="ARBA" id="ARBA00022475"/>
    </source>
</evidence>
<dbReference type="GO" id="GO:0016887">
    <property type="term" value="F:ATP hydrolysis activity"/>
    <property type="evidence" value="ECO:0007669"/>
    <property type="project" value="InterPro"/>
</dbReference>
<keyword evidence="3" id="KW-0410">Iron transport</keyword>
<dbReference type="InterPro" id="IPR003593">
    <property type="entry name" value="AAA+_ATPase"/>
</dbReference>
<evidence type="ECO:0000313" key="12">
    <source>
        <dbReference type="Proteomes" id="UP000184295"/>
    </source>
</evidence>
<dbReference type="GO" id="GO:0005524">
    <property type="term" value="F:ATP binding"/>
    <property type="evidence" value="ECO:0007669"/>
    <property type="project" value="UniProtKB-KW"/>
</dbReference>
<evidence type="ECO:0000256" key="7">
    <source>
        <dbReference type="ARBA" id="ARBA00023065"/>
    </source>
</evidence>
<dbReference type="SUPFAM" id="SSF50331">
    <property type="entry name" value="MOP-like"/>
    <property type="match status" value="1"/>
</dbReference>
<dbReference type="InterPro" id="IPR003439">
    <property type="entry name" value="ABC_transporter-like_ATP-bd"/>
</dbReference>
<evidence type="ECO:0000256" key="1">
    <source>
        <dbReference type="ARBA" id="ARBA00022448"/>
    </source>
</evidence>
<protein>
    <recommendedName>
        <fullName evidence="9">ABC-type quaternary amine transporter</fullName>
        <ecNumber evidence="9">7.6.2.9</ecNumber>
    </recommendedName>
</protein>
<name>A0A1M4T2X5_9ACTN</name>
<dbReference type="Pfam" id="PF00005">
    <property type="entry name" value="ABC_tran"/>
    <property type="match status" value="1"/>
</dbReference>
<keyword evidence="12" id="KW-1185">Reference proteome</keyword>
<dbReference type="InterPro" id="IPR008995">
    <property type="entry name" value="Mo/tungstate-bd_C_term_dom"/>
</dbReference>
<dbReference type="GO" id="GO:0016020">
    <property type="term" value="C:membrane"/>
    <property type="evidence" value="ECO:0007669"/>
    <property type="project" value="InterPro"/>
</dbReference>
<evidence type="ECO:0000259" key="10">
    <source>
        <dbReference type="PROSITE" id="PS50893"/>
    </source>
</evidence>
<organism evidence="11 12">
    <name type="scientific">Ferrithrix thermotolerans DSM 19514</name>
    <dbReference type="NCBI Taxonomy" id="1121881"/>
    <lineage>
        <taxon>Bacteria</taxon>
        <taxon>Bacillati</taxon>
        <taxon>Actinomycetota</taxon>
        <taxon>Acidimicrobiia</taxon>
        <taxon>Acidimicrobiales</taxon>
        <taxon>Acidimicrobiaceae</taxon>
        <taxon>Ferrithrix</taxon>
    </lineage>
</organism>
<evidence type="ECO:0000256" key="4">
    <source>
        <dbReference type="ARBA" id="ARBA00022741"/>
    </source>
</evidence>
<evidence type="ECO:0000256" key="8">
    <source>
        <dbReference type="ARBA" id="ARBA00023136"/>
    </source>
</evidence>
<keyword evidence="4" id="KW-0547">Nucleotide-binding</keyword>
<dbReference type="InterPro" id="IPR017871">
    <property type="entry name" value="ABC_transporter-like_CS"/>
</dbReference>
<dbReference type="PROSITE" id="PS00211">
    <property type="entry name" value="ABC_TRANSPORTER_1"/>
    <property type="match status" value="1"/>
</dbReference>
<dbReference type="InterPro" id="IPR027417">
    <property type="entry name" value="P-loop_NTPase"/>
</dbReference>
<accession>A0A1M4T2X5</accession>
<proteinExistence type="predicted"/>
<dbReference type="GO" id="GO:0015418">
    <property type="term" value="F:ABC-type quaternary ammonium compound transporting activity"/>
    <property type="evidence" value="ECO:0007669"/>
    <property type="project" value="UniProtKB-EC"/>
</dbReference>
<dbReference type="GO" id="GO:0015408">
    <property type="term" value="F:ABC-type ferric iron transporter activity"/>
    <property type="evidence" value="ECO:0007669"/>
    <property type="project" value="InterPro"/>
</dbReference>
<dbReference type="InterPro" id="IPR015853">
    <property type="entry name" value="ABC_transpr_FbpC"/>
</dbReference>
<keyword evidence="2" id="KW-1003">Cell membrane</keyword>
<dbReference type="CDD" id="cd03259">
    <property type="entry name" value="ABC_Carb_Solutes_like"/>
    <property type="match status" value="1"/>
</dbReference>
<dbReference type="Gene3D" id="3.40.50.300">
    <property type="entry name" value="P-loop containing nucleotide triphosphate hydrolases"/>
    <property type="match status" value="1"/>
</dbReference>
<dbReference type="PANTHER" id="PTHR42781:SF4">
    <property type="entry name" value="SPERMIDINE_PUTRESCINE IMPORT ATP-BINDING PROTEIN POTA"/>
    <property type="match status" value="1"/>
</dbReference>
<feature type="domain" description="ABC transporter" evidence="10">
    <location>
        <begin position="14"/>
        <end position="249"/>
    </location>
</feature>
<dbReference type="InterPro" id="IPR050093">
    <property type="entry name" value="ABC_SmlMolc_Importer"/>
</dbReference>
<dbReference type="OrthoDB" id="9802264at2"/>
<keyword evidence="1" id="KW-0813">Transport</keyword>
<reference evidence="12" key="1">
    <citation type="submission" date="2016-11" db="EMBL/GenBank/DDBJ databases">
        <authorList>
            <person name="Varghese N."/>
            <person name="Submissions S."/>
        </authorList>
    </citation>
    <scope>NUCLEOTIDE SEQUENCE [LARGE SCALE GENOMIC DNA]</scope>
    <source>
        <strain evidence="12">DSM 19514</strain>
    </source>
</reference>
<keyword evidence="5 11" id="KW-0067">ATP-binding</keyword>
<dbReference type="PANTHER" id="PTHR42781">
    <property type="entry name" value="SPERMIDINE/PUTRESCINE IMPORT ATP-BINDING PROTEIN POTA"/>
    <property type="match status" value="1"/>
</dbReference>
<dbReference type="FunFam" id="3.40.50.300:FF:000425">
    <property type="entry name" value="Probable ABC transporter, ATP-binding subunit"/>
    <property type="match status" value="1"/>
</dbReference>
<dbReference type="STRING" id="1121881.SAMN02745225_00466"/>
<dbReference type="SMART" id="SM00382">
    <property type="entry name" value="AAA"/>
    <property type="match status" value="1"/>
</dbReference>
<keyword evidence="6" id="KW-0408">Iron</keyword>
<dbReference type="PROSITE" id="PS50893">
    <property type="entry name" value="ABC_TRANSPORTER_2"/>
    <property type="match status" value="1"/>
</dbReference>
<evidence type="ECO:0000256" key="6">
    <source>
        <dbReference type="ARBA" id="ARBA00023004"/>
    </source>
</evidence>
<dbReference type="RefSeq" id="WP_084660105.1">
    <property type="nucleotide sequence ID" value="NZ_FQUL01000004.1"/>
</dbReference>
<sequence>MSDRTISQEVAPDLSVVSVSKTYEGGKCALSEVTFEAEAGSFVVLLGPSGSGKSTLLRCIAGLERVSSGSISFSKRTVSSSTLHVKSEDRQLSMVFQDYALWPHMTALENVAFALRRRGLGKSERNASAASMLERMGLGHLASRYPQELSGGEQQRVALARALVARPGLMLFDEPLSNLDADLRERLRVEISTLTREVGATALYITHDQSEAFALADYVGVLESGRLVQFDRPERLYLFPKTPFVARFTGLAGDLPGVVASTDERKHIAVTQVGPHSFKASYSETLAVGDKVRMLIRAKAALMVPSSEHDVDGFGQSLFGSVTDVAFRGIGYEHVVEIFDGHRLEGIFSGERYGRGTKVKVELDPEGCILFAE</sequence>
<gene>
    <name evidence="11" type="ORF">SAMN02745225_00466</name>
</gene>
<keyword evidence="7" id="KW-0406">Ion transport</keyword>
<keyword evidence="8" id="KW-0472">Membrane</keyword>
<evidence type="ECO:0000256" key="9">
    <source>
        <dbReference type="ARBA" id="ARBA00066388"/>
    </source>
</evidence>
<dbReference type="SUPFAM" id="SSF52540">
    <property type="entry name" value="P-loop containing nucleoside triphosphate hydrolases"/>
    <property type="match status" value="1"/>
</dbReference>
<evidence type="ECO:0000313" key="11">
    <source>
        <dbReference type="EMBL" id="SHE38647.1"/>
    </source>
</evidence>
<evidence type="ECO:0000256" key="5">
    <source>
        <dbReference type="ARBA" id="ARBA00022840"/>
    </source>
</evidence>
<evidence type="ECO:0000256" key="3">
    <source>
        <dbReference type="ARBA" id="ARBA00022496"/>
    </source>
</evidence>
<dbReference type="Proteomes" id="UP000184295">
    <property type="component" value="Unassembled WGS sequence"/>
</dbReference>